<dbReference type="Proteomes" id="UP001634007">
    <property type="component" value="Unassembled WGS sequence"/>
</dbReference>
<dbReference type="PANTHER" id="PTHR35357">
    <property type="entry name" value="OS02G0537100 PROTEIN"/>
    <property type="match status" value="1"/>
</dbReference>
<evidence type="ECO:0000313" key="7">
    <source>
        <dbReference type="Proteomes" id="UP001634007"/>
    </source>
</evidence>
<dbReference type="InterPro" id="IPR006501">
    <property type="entry name" value="Pectinesterase_inhib_dom"/>
</dbReference>
<sequence>MNHTFSISSLFLIHFLILFPHVRSANDIVRDTCKKIASDRPNFKFDFCVKSLEADPEGHKVDVEGLGLIGLKLLQANITGTTEYIKQLLKKKWEQRLLKALSLCLEYYALVEGEDYTPLYKAKRYHEVNIRVSGVLTNEDSCDTQESRKGGMVPLLTKHNDDISQLSTIVLFITASFLGGE</sequence>
<organism evidence="6 7">
    <name type="scientific">Eucalyptus globulus</name>
    <name type="common">Tasmanian blue gum</name>
    <dbReference type="NCBI Taxonomy" id="34317"/>
    <lineage>
        <taxon>Eukaryota</taxon>
        <taxon>Viridiplantae</taxon>
        <taxon>Streptophyta</taxon>
        <taxon>Embryophyta</taxon>
        <taxon>Tracheophyta</taxon>
        <taxon>Spermatophyta</taxon>
        <taxon>Magnoliopsida</taxon>
        <taxon>eudicotyledons</taxon>
        <taxon>Gunneridae</taxon>
        <taxon>Pentapetalae</taxon>
        <taxon>rosids</taxon>
        <taxon>malvids</taxon>
        <taxon>Myrtales</taxon>
        <taxon>Myrtaceae</taxon>
        <taxon>Myrtoideae</taxon>
        <taxon>Eucalypteae</taxon>
        <taxon>Eucalyptus</taxon>
    </lineage>
</organism>
<keyword evidence="7" id="KW-1185">Reference proteome</keyword>
<keyword evidence="1 4" id="KW-0732">Signal</keyword>
<dbReference type="CDD" id="cd15795">
    <property type="entry name" value="PMEI-Pla_a_1_like"/>
    <property type="match status" value="1"/>
</dbReference>
<feature type="chain" id="PRO_5044864510" description="Pectinesterase inhibitor domain-containing protein" evidence="4">
    <location>
        <begin position="25"/>
        <end position="181"/>
    </location>
</feature>
<reference evidence="6 7" key="1">
    <citation type="submission" date="2024-11" db="EMBL/GenBank/DDBJ databases">
        <title>Chromosome-level genome assembly of Eucalyptus globulus Labill. provides insights into its genome evolution.</title>
        <authorList>
            <person name="Li X."/>
        </authorList>
    </citation>
    <scope>NUCLEOTIDE SEQUENCE [LARGE SCALE GENOMIC DNA]</scope>
    <source>
        <strain evidence="6">CL2024</strain>
        <tissue evidence="6">Fresh tender leaves</tissue>
    </source>
</reference>
<evidence type="ECO:0000256" key="1">
    <source>
        <dbReference type="ARBA" id="ARBA00022729"/>
    </source>
</evidence>
<dbReference type="SMART" id="SM00856">
    <property type="entry name" value="PMEI"/>
    <property type="match status" value="1"/>
</dbReference>
<proteinExistence type="inferred from homology"/>
<dbReference type="InterPro" id="IPR034088">
    <property type="entry name" value="Pla_a_1-like"/>
</dbReference>
<dbReference type="InterPro" id="IPR035513">
    <property type="entry name" value="Invertase/methylesterase_inhib"/>
</dbReference>
<accession>A0ABD3KMR1</accession>
<comment type="similarity">
    <text evidence="3">Belongs to the PMEI family.</text>
</comment>
<dbReference type="Gene3D" id="1.20.140.40">
    <property type="entry name" value="Invertase/pectin methylesterase inhibitor family protein"/>
    <property type="match status" value="1"/>
</dbReference>
<keyword evidence="2" id="KW-1015">Disulfide bond</keyword>
<gene>
    <name evidence="6" type="ORF">ACJRO7_020237</name>
</gene>
<evidence type="ECO:0000256" key="3">
    <source>
        <dbReference type="ARBA" id="ARBA00038471"/>
    </source>
</evidence>
<evidence type="ECO:0000259" key="5">
    <source>
        <dbReference type="SMART" id="SM00856"/>
    </source>
</evidence>
<dbReference type="Pfam" id="PF04043">
    <property type="entry name" value="PMEI"/>
    <property type="match status" value="1"/>
</dbReference>
<feature type="signal peptide" evidence="4">
    <location>
        <begin position="1"/>
        <end position="24"/>
    </location>
</feature>
<dbReference type="SUPFAM" id="SSF101148">
    <property type="entry name" value="Plant invertase/pectin methylesterase inhibitor"/>
    <property type="match status" value="1"/>
</dbReference>
<comment type="caution">
    <text evidence="6">The sequence shown here is derived from an EMBL/GenBank/DDBJ whole genome shotgun (WGS) entry which is preliminary data.</text>
</comment>
<evidence type="ECO:0000256" key="2">
    <source>
        <dbReference type="ARBA" id="ARBA00023157"/>
    </source>
</evidence>
<evidence type="ECO:0000256" key="4">
    <source>
        <dbReference type="SAM" id="SignalP"/>
    </source>
</evidence>
<protein>
    <recommendedName>
        <fullName evidence="5">Pectinesterase inhibitor domain-containing protein</fullName>
    </recommendedName>
</protein>
<dbReference type="PANTHER" id="PTHR35357:SF8">
    <property type="entry name" value="OS01G0111000 PROTEIN"/>
    <property type="match status" value="1"/>
</dbReference>
<dbReference type="EMBL" id="JBJKBG010000005">
    <property type="protein sequence ID" value="KAL3738832.1"/>
    <property type="molecule type" value="Genomic_DNA"/>
</dbReference>
<dbReference type="NCBIfam" id="TIGR01614">
    <property type="entry name" value="PME_inhib"/>
    <property type="match status" value="1"/>
</dbReference>
<feature type="domain" description="Pectinesterase inhibitor" evidence="5">
    <location>
        <begin position="24"/>
        <end position="173"/>
    </location>
</feature>
<name>A0ABD3KMR1_EUCGL</name>
<evidence type="ECO:0000313" key="6">
    <source>
        <dbReference type="EMBL" id="KAL3738832.1"/>
    </source>
</evidence>
<dbReference type="AlphaFoldDB" id="A0ABD3KMR1"/>